<keyword evidence="2" id="KW-1185">Reference proteome</keyword>
<gene>
    <name evidence="1" type="ORF">DPMN_160143</name>
</gene>
<organism evidence="1 2">
    <name type="scientific">Dreissena polymorpha</name>
    <name type="common">Zebra mussel</name>
    <name type="synonym">Mytilus polymorpha</name>
    <dbReference type="NCBI Taxonomy" id="45954"/>
    <lineage>
        <taxon>Eukaryota</taxon>
        <taxon>Metazoa</taxon>
        <taxon>Spiralia</taxon>
        <taxon>Lophotrochozoa</taxon>
        <taxon>Mollusca</taxon>
        <taxon>Bivalvia</taxon>
        <taxon>Autobranchia</taxon>
        <taxon>Heteroconchia</taxon>
        <taxon>Euheterodonta</taxon>
        <taxon>Imparidentia</taxon>
        <taxon>Neoheterodontei</taxon>
        <taxon>Myida</taxon>
        <taxon>Dreissenoidea</taxon>
        <taxon>Dreissenidae</taxon>
        <taxon>Dreissena</taxon>
    </lineage>
</organism>
<name>A0A9D4EPL2_DREPO</name>
<sequence>MRLQCPLQESPGGPRHSECCGNKGYDTRCGECNGWHIKLWYDQSKETCCAGEGRWIT</sequence>
<reference evidence="1" key="1">
    <citation type="journal article" date="2019" name="bioRxiv">
        <title>The Genome of the Zebra Mussel, Dreissena polymorpha: A Resource for Invasive Species Research.</title>
        <authorList>
            <person name="McCartney M.A."/>
            <person name="Auch B."/>
            <person name="Kono T."/>
            <person name="Mallez S."/>
            <person name="Zhang Y."/>
            <person name="Obille A."/>
            <person name="Becker A."/>
            <person name="Abrahante J.E."/>
            <person name="Garbe J."/>
            <person name="Badalamenti J.P."/>
            <person name="Herman A."/>
            <person name="Mangelson H."/>
            <person name="Liachko I."/>
            <person name="Sullivan S."/>
            <person name="Sone E.D."/>
            <person name="Koren S."/>
            <person name="Silverstein K.A.T."/>
            <person name="Beckman K.B."/>
            <person name="Gohl D.M."/>
        </authorList>
    </citation>
    <scope>NUCLEOTIDE SEQUENCE</scope>
    <source>
        <strain evidence="1">Duluth1</strain>
        <tissue evidence="1">Whole animal</tissue>
    </source>
</reference>
<evidence type="ECO:0000313" key="1">
    <source>
        <dbReference type="EMBL" id="KAH3782231.1"/>
    </source>
</evidence>
<evidence type="ECO:0000313" key="2">
    <source>
        <dbReference type="Proteomes" id="UP000828390"/>
    </source>
</evidence>
<proteinExistence type="predicted"/>
<protein>
    <submittedName>
        <fullName evidence="1">Uncharacterized protein</fullName>
    </submittedName>
</protein>
<dbReference type="AlphaFoldDB" id="A0A9D4EPL2"/>
<dbReference type="Proteomes" id="UP000828390">
    <property type="component" value="Unassembled WGS sequence"/>
</dbReference>
<accession>A0A9D4EPL2</accession>
<comment type="caution">
    <text evidence="1">The sequence shown here is derived from an EMBL/GenBank/DDBJ whole genome shotgun (WGS) entry which is preliminary data.</text>
</comment>
<reference evidence="1" key="2">
    <citation type="submission" date="2020-11" db="EMBL/GenBank/DDBJ databases">
        <authorList>
            <person name="McCartney M.A."/>
            <person name="Auch B."/>
            <person name="Kono T."/>
            <person name="Mallez S."/>
            <person name="Becker A."/>
            <person name="Gohl D.M."/>
            <person name="Silverstein K.A.T."/>
            <person name="Koren S."/>
            <person name="Bechman K.B."/>
            <person name="Herman A."/>
            <person name="Abrahante J.E."/>
            <person name="Garbe J."/>
        </authorList>
    </citation>
    <scope>NUCLEOTIDE SEQUENCE</scope>
    <source>
        <strain evidence="1">Duluth1</strain>
        <tissue evidence="1">Whole animal</tissue>
    </source>
</reference>
<dbReference type="EMBL" id="JAIWYP010000008">
    <property type="protein sequence ID" value="KAH3782231.1"/>
    <property type="molecule type" value="Genomic_DNA"/>
</dbReference>